<dbReference type="KEGG" id="mbr:MONBRDRAFT_9369"/>
<feature type="domain" description="VOC" evidence="1">
    <location>
        <begin position="9"/>
        <end position="136"/>
    </location>
</feature>
<sequence length="146" mass="16615">MLFWLLSWSLAHGLDVDQVRSVEAARKFYGDILGLTEGRSAPDWVDYNMFGHQVVAHVSPRLNEDHTNAVDGHDVPVPHFGCVLDWEGFDRLAARLTAKGVKFIIAPYVRFEGMAGEQKTMFVKDNSNNNLEFKAMRNPSYLFQKQ</sequence>
<evidence type="ECO:0000313" key="2">
    <source>
        <dbReference type="EMBL" id="EDQ87962.1"/>
    </source>
</evidence>
<protein>
    <recommendedName>
        <fullName evidence="1">VOC domain-containing protein</fullName>
    </recommendedName>
</protein>
<accession>A9V2X8</accession>
<dbReference type="PANTHER" id="PTHR39434">
    <property type="match status" value="1"/>
</dbReference>
<evidence type="ECO:0000259" key="1">
    <source>
        <dbReference type="PROSITE" id="PS51819"/>
    </source>
</evidence>
<reference evidence="2 3" key="1">
    <citation type="journal article" date="2008" name="Nature">
        <title>The genome of the choanoflagellate Monosiga brevicollis and the origin of metazoans.</title>
        <authorList>
            <consortium name="JGI Sequencing"/>
            <person name="King N."/>
            <person name="Westbrook M.J."/>
            <person name="Young S.L."/>
            <person name="Kuo A."/>
            <person name="Abedin M."/>
            <person name="Chapman J."/>
            <person name="Fairclough S."/>
            <person name="Hellsten U."/>
            <person name="Isogai Y."/>
            <person name="Letunic I."/>
            <person name="Marr M."/>
            <person name="Pincus D."/>
            <person name="Putnam N."/>
            <person name="Rokas A."/>
            <person name="Wright K.J."/>
            <person name="Zuzow R."/>
            <person name="Dirks W."/>
            <person name="Good M."/>
            <person name="Goodstein D."/>
            <person name="Lemons D."/>
            <person name="Li W."/>
            <person name="Lyons J.B."/>
            <person name="Morris A."/>
            <person name="Nichols S."/>
            <person name="Richter D.J."/>
            <person name="Salamov A."/>
            <person name="Bork P."/>
            <person name="Lim W.A."/>
            <person name="Manning G."/>
            <person name="Miller W.T."/>
            <person name="McGinnis W."/>
            <person name="Shapiro H."/>
            <person name="Tjian R."/>
            <person name="Grigoriev I.V."/>
            <person name="Rokhsar D."/>
        </authorList>
    </citation>
    <scope>NUCLEOTIDE SEQUENCE [LARGE SCALE GENOMIC DNA]</scope>
    <source>
        <strain evidence="3">MX1 / ATCC 50154</strain>
    </source>
</reference>
<dbReference type="Proteomes" id="UP000001357">
    <property type="component" value="Unassembled WGS sequence"/>
</dbReference>
<gene>
    <name evidence="2" type="ORF">MONBRDRAFT_9369</name>
</gene>
<dbReference type="InterPro" id="IPR029068">
    <property type="entry name" value="Glyas_Bleomycin-R_OHBP_Dase"/>
</dbReference>
<dbReference type="Gene3D" id="3.10.180.10">
    <property type="entry name" value="2,3-Dihydroxybiphenyl 1,2-Dioxygenase, domain 1"/>
    <property type="match status" value="1"/>
</dbReference>
<evidence type="ECO:0000313" key="3">
    <source>
        <dbReference type="Proteomes" id="UP000001357"/>
    </source>
</evidence>
<dbReference type="PANTHER" id="PTHR39434:SF1">
    <property type="entry name" value="VOC DOMAIN-CONTAINING PROTEIN"/>
    <property type="match status" value="1"/>
</dbReference>
<dbReference type="EMBL" id="CH991556">
    <property type="protein sequence ID" value="EDQ87962.1"/>
    <property type="molecule type" value="Genomic_DNA"/>
</dbReference>
<dbReference type="RefSeq" id="XP_001747038.1">
    <property type="nucleotide sequence ID" value="XM_001746986.1"/>
</dbReference>
<dbReference type="GeneID" id="5892344"/>
<dbReference type="InterPro" id="IPR037523">
    <property type="entry name" value="VOC_core"/>
</dbReference>
<dbReference type="CDD" id="cd08357">
    <property type="entry name" value="VOC_like"/>
    <property type="match status" value="1"/>
</dbReference>
<dbReference type="OMA" id="QWTMFFC"/>
<dbReference type="SUPFAM" id="SSF54593">
    <property type="entry name" value="Glyoxalase/Bleomycin resistance protein/Dihydroxybiphenyl dioxygenase"/>
    <property type="match status" value="1"/>
</dbReference>
<dbReference type="AlphaFoldDB" id="A9V2X8"/>
<dbReference type="PROSITE" id="PS51819">
    <property type="entry name" value="VOC"/>
    <property type="match status" value="1"/>
</dbReference>
<dbReference type="Pfam" id="PF00903">
    <property type="entry name" value="Glyoxalase"/>
    <property type="match status" value="1"/>
</dbReference>
<dbReference type="eggNOG" id="ENOG502RY6W">
    <property type="taxonomic scope" value="Eukaryota"/>
</dbReference>
<proteinExistence type="predicted"/>
<keyword evidence="3" id="KW-1185">Reference proteome</keyword>
<dbReference type="InParanoid" id="A9V2X8"/>
<dbReference type="InterPro" id="IPR004360">
    <property type="entry name" value="Glyas_Fos-R_dOase_dom"/>
</dbReference>
<name>A9V2X8_MONBE</name>
<organism evidence="2 3">
    <name type="scientific">Monosiga brevicollis</name>
    <name type="common">Choanoflagellate</name>
    <dbReference type="NCBI Taxonomy" id="81824"/>
    <lineage>
        <taxon>Eukaryota</taxon>
        <taxon>Choanoflagellata</taxon>
        <taxon>Craspedida</taxon>
        <taxon>Salpingoecidae</taxon>
        <taxon>Monosiga</taxon>
    </lineage>
</organism>